<dbReference type="PANTHER" id="PTHR47026">
    <property type="entry name" value="PIGMENTOSA GTPASE REGULATOR-LIKE PROTEIN, PUTATIVE-RELATED"/>
    <property type="match status" value="1"/>
</dbReference>
<dbReference type="PANTHER" id="PTHR47026:SF2">
    <property type="entry name" value="FLAGELLAR ASSOCIATED PROTEIN"/>
    <property type="match status" value="1"/>
</dbReference>
<accession>A2F5C4</accession>
<dbReference type="AlphaFoldDB" id="A2F5C4"/>
<dbReference type="VEuPathDB" id="TrichDB:TVAGG3_1031980"/>
<keyword evidence="1" id="KW-0175">Coiled coil</keyword>
<organism evidence="2 3">
    <name type="scientific">Trichomonas vaginalis (strain ATCC PRA-98 / G3)</name>
    <dbReference type="NCBI Taxonomy" id="412133"/>
    <lineage>
        <taxon>Eukaryota</taxon>
        <taxon>Metamonada</taxon>
        <taxon>Parabasalia</taxon>
        <taxon>Trichomonadida</taxon>
        <taxon>Trichomonadidae</taxon>
        <taxon>Trichomonas</taxon>
    </lineage>
</organism>
<keyword evidence="3" id="KW-1185">Reference proteome</keyword>
<gene>
    <name evidence="2" type="ORF">TVAG_222480</name>
</gene>
<dbReference type="RefSeq" id="XP_001312817.1">
    <property type="nucleotide sequence ID" value="XM_001312816.1"/>
</dbReference>
<sequence>MSGVDILLVDPQIYPTLVSPLYVFRDIYTEQHEPDLVKKCNFLLDYIAEYPHRVEIARTLMNKPPEPEPIPPALEPDEVNRIVDDIIQTDNIKYYPRDELELILAELRKRRVEYQAKGEYINAQKADQYAKAIMTFGQLGAVEQLQNNKVEEIRAKLQDAKSQLENNKAKWEELYNNLRNQAKEDLTQINTKFEDEIQEISKEFNNDLPAHFKKPSNQLLQLRRRQKALVESKRYDEAATTKENADRLEEEERRKNLATWHKSIQKKIDAKKKDQIKTLTARKQFWKREEEALVNEANVDVEKAQQSIEHIKINLKQAEKAQSLANQLKENSKENIKNNGTKLPPLQTKTRMTDAANFRQRAILNAQIYTRPAASQPPASPSAKK</sequence>
<dbReference type="OMA" id="ENYKEAH"/>
<dbReference type="Proteomes" id="UP000001542">
    <property type="component" value="Unassembled WGS sequence"/>
</dbReference>
<evidence type="ECO:0000313" key="2">
    <source>
        <dbReference type="EMBL" id="EAX99887.1"/>
    </source>
</evidence>
<dbReference type="VEuPathDB" id="TrichDB:TVAG_222480"/>
<protein>
    <submittedName>
        <fullName evidence="2">Uncharacterized protein</fullName>
    </submittedName>
</protein>
<dbReference type="KEGG" id="tva:4757704"/>
<dbReference type="OrthoDB" id="10540852at2759"/>
<dbReference type="EMBL" id="DS113621">
    <property type="protein sequence ID" value="EAX99887.1"/>
    <property type="molecule type" value="Genomic_DNA"/>
</dbReference>
<evidence type="ECO:0000313" key="3">
    <source>
        <dbReference type="Proteomes" id="UP000001542"/>
    </source>
</evidence>
<name>A2F5C4_TRIV3</name>
<evidence type="ECO:0000256" key="1">
    <source>
        <dbReference type="SAM" id="Coils"/>
    </source>
</evidence>
<proteinExistence type="predicted"/>
<dbReference type="SMR" id="A2F5C4"/>
<feature type="coiled-coil region" evidence="1">
    <location>
        <begin position="143"/>
        <end position="203"/>
    </location>
</feature>
<feature type="coiled-coil region" evidence="1">
    <location>
        <begin position="238"/>
        <end position="338"/>
    </location>
</feature>
<reference evidence="2" key="2">
    <citation type="journal article" date="2007" name="Science">
        <title>Draft genome sequence of the sexually transmitted pathogen Trichomonas vaginalis.</title>
        <authorList>
            <person name="Carlton J.M."/>
            <person name="Hirt R.P."/>
            <person name="Silva J.C."/>
            <person name="Delcher A.L."/>
            <person name="Schatz M."/>
            <person name="Zhao Q."/>
            <person name="Wortman J.R."/>
            <person name="Bidwell S.L."/>
            <person name="Alsmark U.C.M."/>
            <person name="Besteiro S."/>
            <person name="Sicheritz-Ponten T."/>
            <person name="Noel C.J."/>
            <person name="Dacks J.B."/>
            <person name="Foster P.G."/>
            <person name="Simillion C."/>
            <person name="Van de Peer Y."/>
            <person name="Miranda-Saavedra D."/>
            <person name="Barton G.J."/>
            <person name="Westrop G.D."/>
            <person name="Mueller S."/>
            <person name="Dessi D."/>
            <person name="Fiori P.L."/>
            <person name="Ren Q."/>
            <person name="Paulsen I."/>
            <person name="Zhang H."/>
            <person name="Bastida-Corcuera F.D."/>
            <person name="Simoes-Barbosa A."/>
            <person name="Brown M.T."/>
            <person name="Hayes R.D."/>
            <person name="Mukherjee M."/>
            <person name="Okumura C.Y."/>
            <person name="Schneider R."/>
            <person name="Smith A.J."/>
            <person name="Vanacova S."/>
            <person name="Villalvazo M."/>
            <person name="Haas B.J."/>
            <person name="Pertea M."/>
            <person name="Feldblyum T.V."/>
            <person name="Utterback T.R."/>
            <person name="Shu C.L."/>
            <person name="Osoegawa K."/>
            <person name="de Jong P.J."/>
            <person name="Hrdy I."/>
            <person name="Horvathova L."/>
            <person name="Zubacova Z."/>
            <person name="Dolezal P."/>
            <person name="Malik S.B."/>
            <person name="Logsdon J.M. Jr."/>
            <person name="Henze K."/>
            <person name="Gupta A."/>
            <person name="Wang C.C."/>
            <person name="Dunne R.L."/>
            <person name="Upcroft J.A."/>
            <person name="Upcroft P."/>
            <person name="White O."/>
            <person name="Salzberg S.L."/>
            <person name="Tang P."/>
            <person name="Chiu C.-H."/>
            <person name="Lee Y.-S."/>
            <person name="Embley T.M."/>
            <person name="Coombs G.H."/>
            <person name="Mottram J.C."/>
            <person name="Tachezy J."/>
            <person name="Fraser-Liggett C.M."/>
            <person name="Johnson P.J."/>
        </authorList>
    </citation>
    <scope>NUCLEOTIDE SEQUENCE [LARGE SCALE GENOMIC DNA]</scope>
    <source>
        <strain evidence="2">G3</strain>
    </source>
</reference>
<dbReference type="InParanoid" id="A2F5C4"/>
<reference evidence="2" key="1">
    <citation type="submission" date="2006-10" db="EMBL/GenBank/DDBJ databases">
        <authorList>
            <person name="Amadeo P."/>
            <person name="Zhao Q."/>
            <person name="Wortman J."/>
            <person name="Fraser-Liggett C."/>
            <person name="Carlton J."/>
        </authorList>
    </citation>
    <scope>NUCLEOTIDE SEQUENCE</scope>
    <source>
        <strain evidence="2">G3</strain>
    </source>
</reference>